<gene>
    <name evidence="2" type="ORF">DSTB1V02_LOCUS14165</name>
</gene>
<dbReference type="PANTHER" id="PTHR45692">
    <property type="entry name" value="G_PROTEIN_RECEP_F2_4 DOMAIN-CONTAINING PROTEIN"/>
    <property type="match status" value="1"/>
</dbReference>
<sequence length="265" mass="29760">DYLEAERRAAELERLTTSSDQNPQTLRQTTNDLTHVLTFALQDQRVSHPSSPPGRTTFASPRVRSQRPPSSRQIAEEMMTAISNLLGANVSVLEESDPNGEAAQAIYDVINSFTNDVPLEPGSTVAIRTENLFVQAEEIDPRQVDRQALVFSPGSHQREINSSRLSWEPRLEFPEEILKMASAALGRNESLRLQFAAFENDKLFARRGDGKQGRRRRVVAASIRGVRVQNLTDPVVYTLPNPWPGRKVLCIYWKEEVIAIILWGG</sequence>
<organism evidence="2">
    <name type="scientific">Darwinula stevensoni</name>
    <dbReference type="NCBI Taxonomy" id="69355"/>
    <lineage>
        <taxon>Eukaryota</taxon>
        <taxon>Metazoa</taxon>
        <taxon>Ecdysozoa</taxon>
        <taxon>Arthropoda</taxon>
        <taxon>Crustacea</taxon>
        <taxon>Oligostraca</taxon>
        <taxon>Ostracoda</taxon>
        <taxon>Podocopa</taxon>
        <taxon>Podocopida</taxon>
        <taxon>Darwinulocopina</taxon>
        <taxon>Darwinuloidea</taxon>
        <taxon>Darwinulidae</taxon>
        <taxon>Darwinula</taxon>
    </lineage>
</organism>
<feature type="compositionally biased region" description="Low complexity" evidence="1">
    <location>
        <begin position="60"/>
        <end position="71"/>
    </location>
</feature>
<protein>
    <submittedName>
        <fullName evidence="2">Uncharacterized protein</fullName>
    </submittedName>
</protein>
<dbReference type="Gene3D" id="2.60.220.50">
    <property type="match status" value="1"/>
</dbReference>
<reference evidence="2" key="1">
    <citation type="submission" date="2020-11" db="EMBL/GenBank/DDBJ databases">
        <authorList>
            <person name="Tran Van P."/>
        </authorList>
    </citation>
    <scope>NUCLEOTIDE SEQUENCE</scope>
</reference>
<dbReference type="EMBL" id="CAJPEV010009535">
    <property type="protein sequence ID" value="CAG0905715.1"/>
    <property type="molecule type" value="Genomic_DNA"/>
</dbReference>
<dbReference type="EMBL" id="LR909053">
    <property type="protein sequence ID" value="CAD7254419.1"/>
    <property type="molecule type" value="Genomic_DNA"/>
</dbReference>
<dbReference type="InterPro" id="IPR046338">
    <property type="entry name" value="GAIN_dom_sf"/>
</dbReference>
<keyword evidence="3" id="KW-1185">Reference proteome</keyword>
<feature type="non-terminal residue" evidence="2">
    <location>
        <position position="1"/>
    </location>
</feature>
<evidence type="ECO:0000313" key="2">
    <source>
        <dbReference type="EMBL" id="CAD7254419.1"/>
    </source>
</evidence>
<dbReference type="PANTHER" id="PTHR45692:SF1">
    <property type="entry name" value="G-PROTEIN COUPLED RECEPTORS FAMILY 2 PROFILE 2 DOMAIN-CONTAINING PROTEIN"/>
    <property type="match status" value="1"/>
</dbReference>
<feature type="compositionally biased region" description="Polar residues" evidence="1">
    <location>
        <begin position="47"/>
        <end position="59"/>
    </location>
</feature>
<evidence type="ECO:0000313" key="3">
    <source>
        <dbReference type="Proteomes" id="UP000677054"/>
    </source>
</evidence>
<feature type="region of interest" description="Disordered" evidence="1">
    <location>
        <begin position="43"/>
        <end position="71"/>
    </location>
</feature>
<dbReference type="Proteomes" id="UP000677054">
    <property type="component" value="Unassembled WGS sequence"/>
</dbReference>
<proteinExistence type="predicted"/>
<evidence type="ECO:0000256" key="1">
    <source>
        <dbReference type="SAM" id="MobiDB-lite"/>
    </source>
</evidence>
<accession>A0A7R9AHU2</accession>
<dbReference type="AlphaFoldDB" id="A0A7R9AHU2"/>
<name>A0A7R9AHU2_9CRUS</name>